<dbReference type="Proteomes" id="UP000219338">
    <property type="component" value="Unassembled WGS sequence"/>
</dbReference>
<protein>
    <submittedName>
        <fullName evidence="1">Uncharacterized protein</fullName>
    </submittedName>
</protein>
<evidence type="ECO:0000313" key="2">
    <source>
        <dbReference type="Proteomes" id="UP000219338"/>
    </source>
</evidence>
<keyword evidence="2" id="KW-1185">Reference proteome</keyword>
<dbReference type="AlphaFoldDB" id="A0A284SB73"/>
<reference evidence="2" key="1">
    <citation type="journal article" date="2017" name="Nat. Ecol. Evol.">
        <title>Genome expansion and lineage-specific genetic innovations in the forest pathogenic fungi Armillaria.</title>
        <authorList>
            <person name="Sipos G."/>
            <person name="Prasanna A.N."/>
            <person name="Walter M.C."/>
            <person name="O'Connor E."/>
            <person name="Balint B."/>
            <person name="Krizsan K."/>
            <person name="Kiss B."/>
            <person name="Hess J."/>
            <person name="Varga T."/>
            <person name="Slot J."/>
            <person name="Riley R."/>
            <person name="Boka B."/>
            <person name="Rigling D."/>
            <person name="Barry K."/>
            <person name="Lee J."/>
            <person name="Mihaltcheva S."/>
            <person name="LaButti K."/>
            <person name="Lipzen A."/>
            <person name="Waldron R."/>
            <person name="Moloney N.M."/>
            <person name="Sperisen C."/>
            <person name="Kredics L."/>
            <person name="Vagvoelgyi C."/>
            <person name="Patrignani A."/>
            <person name="Fitzpatrick D."/>
            <person name="Nagy I."/>
            <person name="Doyle S."/>
            <person name="Anderson J.B."/>
            <person name="Grigoriev I.V."/>
            <person name="Gueldener U."/>
            <person name="Muensterkoetter M."/>
            <person name="Nagy L.G."/>
        </authorList>
    </citation>
    <scope>NUCLEOTIDE SEQUENCE [LARGE SCALE GENOMIC DNA]</scope>
    <source>
        <strain evidence="2">C18/9</strain>
    </source>
</reference>
<dbReference type="EMBL" id="FUEG01000056">
    <property type="protein sequence ID" value="SJL18268.1"/>
    <property type="molecule type" value="Genomic_DNA"/>
</dbReference>
<gene>
    <name evidence="1" type="ORF">ARMOST_21853</name>
</gene>
<evidence type="ECO:0000313" key="1">
    <source>
        <dbReference type="EMBL" id="SJL18268.1"/>
    </source>
</evidence>
<accession>A0A284SB73</accession>
<sequence>MELDIESRWAIACLLVVAGSVCPGTKRWAKCYRRGDLLGPTIMVQDLVQTLLQHGYTEAMGAQRIEHSKGTTVDLVLVVGEGLVDVGG</sequence>
<name>A0A284SB73_ARMOS</name>
<organism evidence="1 2">
    <name type="scientific">Armillaria ostoyae</name>
    <name type="common">Armillaria root rot fungus</name>
    <dbReference type="NCBI Taxonomy" id="47428"/>
    <lineage>
        <taxon>Eukaryota</taxon>
        <taxon>Fungi</taxon>
        <taxon>Dikarya</taxon>
        <taxon>Basidiomycota</taxon>
        <taxon>Agaricomycotina</taxon>
        <taxon>Agaricomycetes</taxon>
        <taxon>Agaricomycetidae</taxon>
        <taxon>Agaricales</taxon>
        <taxon>Marasmiineae</taxon>
        <taxon>Physalacriaceae</taxon>
        <taxon>Armillaria</taxon>
    </lineage>
</organism>
<proteinExistence type="predicted"/>